<dbReference type="OrthoDB" id="4494979at2"/>
<feature type="domain" description="Thiamine pyrophosphate enzyme central" evidence="4">
    <location>
        <begin position="197"/>
        <end position="333"/>
    </location>
</feature>
<evidence type="ECO:0000313" key="7">
    <source>
        <dbReference type="EMBL" id="AIM63337.1"/>
    </source>
</evidence>
<dbReference type="RefSeq" id="WP_009496200.1">
    <property type="nucleotide sequence ID" value="NZ_CP009223.1"/>
</dbReference>
<gene>
    <name evidence="7" type="ORF">WS74_1086</name>
</gene>
<name>A0A075TWP1_9LACO</name>
<dbReference type="GO" id="GO:0005948">
    <property type="term" value="C:acetolactate synthase complex"/>
    <property type="evidence" value="ECO:0007669"/>
    <property type="project" value="TreeGrafter"/>
</dbReference>
<comment type="similarity">
    <text evidence="1 3">Belongs to the TPP enzyme family.</text>
</comment>
<evidence type="ECO:0000256" key="3">
    <source>
        <dbReference type="RuleBase" id="RU362132"/>
    </source>
</evidence>
<reference evidence="7 8" key="1">
    <citation type="journal article" date="2014" name="Genome Announc.">
        <title>Complete Genome Sequences of Fish Pathogenic Weissella ceti Strains WS74 and WS105.</title>
        <authorList>
            <person name="Figueiredo H.C."/>
            <person name="Leal C.A."/>
            <person name="Dorella F.A."/>
            <person name="Carvalho A.F."/>
            <person name="Soares S.C."/>
            <person name="Pereira F.L."/>
            <person name="Azevedo V.A."/>
        </authorList>
    </citation>
    <scope>NUCLEOTIDE SEQUENCE [LARGE SCALE GENOMIC DNA]</scope>
    <source>
        <strain evidence="7 8">WS74</strain>
    </source>
</reference>
<dbReference type="InterPro" id="IPR045229">
    <property type="entry name" value="TPP_enz"/>
</dbReference>
<dbReference type="AlphaFoldDB" id="A0A075TWP1"/>
<dbReference type="PANTHER" id="PTHR18968">
    <property type="entry name" value="THIAMINE PYROPHOSPHATE ENZYMES"/>
    <property type="match status" value="1"/>
</dbReference>
<dbReference type="Pfam" id="PF00205">
    <property type="entry name" value="TPP_enzyme_M"/>
    <property type="match status" value="1"/>
</dbReference>
<dbReference type="STRING" id="759620.WS105_1082"/>
<dbReference type="InterPro" id="IPR012000">
    <property type="entry name" value="Thiamin_PyroP_enz_cen_dom"/>
</dbReference>
<dbReference type="EMBL" id="CP009223">
    <property type="protein sequence ID" value="AIM63337.1"/>
    <property type="molecule type" value="Genomic_DNA"/>
</dbReference>
<evidence type="ECO:0000259" key="5">
    <source>
        <dbReference type="Pfam" id="PF02775"/>
    </source>
</evidence>
<dbReference type="GO" id="GO:0009099">
    <property type="term" value="P:L-valine biosynthetic process"/>
    <property type="evidence" value="ECO:0007669"/>
    <property type="project" value="TreeGrafter"/>
</dbReference>
<feature type="domain" description="Thiamine pyrophosphate enzyme N-terminal TPP-binding" evidence="6">
    <location>
        <begin position="8"/>
        <end position="126"/>
    </location>
</feature>
<accession>A0A075TWP1</accession>
<sequence>MSDSQQYGADLIVDSLNNHGVDLVFGIPGAKIDRLFERLEHPEEGTVSPELVVVRHEQNAAFMAQGFARITRKPGAMIATSGPGVGNLVTGLMTATAEGDPVLAIGGQVPRKDLYRLTHQSTDSVAIFKPVTNYSVEVQDPENISEILANAFVAATGPKPGAAFVSIPQDVDDAVITAKPLQVFNAPKMGAAHTNDIAWLAEQVKAAKLPVILVGQRGSDDDTVASLRSLLEQTNLPVVETFQGAGVISRELEPSTFFGRIGLFHNQPGDQLLAESDLVITVGYDAIEYEPRNWNANNDLKIVTIDTAFAQIDNHYVPERQLVGTIADTLDSLKSVIAGYVLGDEAKATLAKTKQQLHDSDNETYTPAEAHLNHPLSIVKALQERVTDDMTVASDIGSHYIWMARHFKSFVPRHFLISNGMQTLGVGLPWAMVAAMVRPNAKAISVSGDGGFFFSGQELATAVEMKLNTVSLVWNDNHRYDMVKFQEEKKYDGKSAGIQLAPIDIVKFAESMGAKGLRVETPDQLDAVLDEAFATEGPVVIDIPVDYSHNHELAQLVAQEG</sequence>
<dbReference type="Pfam" id="PF02776">
    <property type="entry name" value="TPP_enzyme_N"/>
    <property type="match status" value="1"/>
</dbReference>
<dbReference type="InterPro" id="IPR012782">
    <property type="entry name" value="Acetolactate_synth_catblc"/>
</dbReference>
<dbReference type="InterPro" id="IPR011766">
    <property type="entry name" value="TPP_enzyme_TPP-bd"/>
</dbReference>
<proteinExistence type="inferred from homology"/>
<dbReference type="KEGG" id="wci:WS105_1082"/>
<organism evidence="7 8">
    <name type="scientific">Weissella ceti</name>
    <dbReference type="NCBI Taxonomy" id="759620"/>
    <lineage>
        <taxon>Bacteria</taxon>
        <taxon>Bacillati</taxon>
        <taxon>Bacillota</taxon>
        <taxon>Bacilli</taxon>
        <taxon>Lactobacillales</taxon>
        <taxon>Lactobacillaceae</taxon>
        <taxon>Weissella</taxon>
    </lineage>
</organism>
<dbReference type="PANTHER" id="PTHR18968:SF129">
    <property type="entry name" value="ACETOLACTATE SYNTHASE"/>
    <property type="match status" value="1"/>
</dbReference>
<dbReference type="FunFam" id="3.40.50.970:FF:000007">
    <property type="entry name" value="Acetolactate synthase"/>
    <property type="match status" value="1"/>
</dbReference>
<dbReference type="KEGG" id="wct:WS74_1086"/>
<dbReference type="Gene3D" id="3.40.50.970">
    <property type="match status" value="2"/>
</dbReference>
<dbReference type="SUPFAM" id="SSF52467">
    <property type="entry name" value="DHS-like NAD/FAD-binding domain"/>
    <property type="match status" value="1"/>
</dbReference>
<dbReference type="InterPro" id="IPR029061">
    <property type="entry name" value="THDP-binding"/>
</dbReference>
<feature type="domain" description="Thiamine pyrophosphate enzyme TPP-binding" evidence="5">
    <location>
        <begin position="395"/>
        <end position="543"/>
    </location>
</feature>
<dbReference type="PATRIC" id="fig|759620.7.peg.1045"/>
<dbReference type="SUPFAM" id="SSF52518">
    <property type="entry name" value="Thiamin diphosphate-binding fold (THDP-binding)"/>
    <property type="match status" value="2"/>
</dbReference>
<dbReference type="GO" id="GO:0030976">
    <property type="term" value="F:thiamine pyrophosphate binding"/>
    <property type="evidence" value="ECO:0007669"/>
    <property type="project" value="InterPro"/>
</dbReference>
<dbReference type="InterPro" id="IPR029035">
    <property type="entry name" value="DHS-like_NAD/FAD-binding_dom"/>
</dbReference>
<dbReference type="NCBIfam" id="TIGR02418">
    <property type="entry name" value="acolac_catab"/>
    <property type="match status" value="1"/>
</dbReference>
<dbReference type="GO" id="GO:0000287">
    <property type="term" value="F:magnesium ion binding"/>
    <property type="evidence" value="ECO:0007669"/>
    <property type="project" value="InterPro"/>
</dbReference>
<dbReference type="CDD" id="cd07035">
    <property type="entry name" value="TPP_PYR_POX_like"/>
    <property type="match status" value="1"/>
</dbReference>
<dbReference type="Proteomes" id="UP000029079">
    <property type="component" value="Chromosome"/>
</dbReference>
<protein>
    <submittedName>
        <fullName evidence="7">AlsS protein</fullName>
    </submittedName>
</protein>
<evidence type="ECO:0000259" key="4">
    <source>
        <dbReference type="Pfam" id="PF00205"/>
    </source>
</evidence>
<dbReference type="GO" id="GO:0009097">
    <property type="term" value="P:isoleucine biosynthetic process"/>
    <property type="evidence" value="ECO:0007669"/>
    <property type="project" value="TreeGrafter"/>
</dbReference>
<keyword evidence="8" id="KW-1185">Reference proteome</keyword>
<dbReference type="GO" id="GO:0034077">
    <property type="term" value="P:butanediol metabolic process"/>
    <property type="evidence" value="ECO:0007669"/>
    <property type="project" value="InterPro"/>
</dbReference>
<dbReference type="NCBIfam" id="NF006378">
    <property type="entry name" value="PRK08617.1"/>
    <property type="match status" value="1"/>
</dbReference>
<dbReference type="Gene3D" id="3.40.50.1220">
    <property type="entry name" value="TPP-binding domain"/>
    <property type="match status" value="1"/>
</dbReference>
<dbReference type="GO" id="GO:0050660">
    <property type="term" value="F:flavin adenine dinucleotide binding"/>
    <property type="evidence" value="ECO:0007669"/>
    <property type="project" value="TreeGrafter"/>
</dbReference>
<reference evidence="8" key="2">
    <citation type="submission" date="2014-08" db="EMBL/GenBank/DDBJ databases">
        <title>Complete genome of Weissella ceti strain WS74 isolated from diseased rainbow trout in Brazil.</title>
        <authorList>
            <person name="Figueiredo H.C.P."/>
            <person name="Leal C.A.G."/>
            <person name="Pereira F.L."/>
            <person name="Soares S.C."/>
            <person name="Dorella F.A."/>
            <person name="Carvalho A.F."/>
            <person name="Azevedo V.A.C."/>
        </authorList>
    </citation>
    <scope>NUCLEOTIDE SEQUENCE [LARGE SCALE GENOMIC DNA]</scope>
    <source>
        <strain evidence="8">WS74</strain>
    </source>
</reference>
<keyword evidence="2 3" id="KW-0786">Thiamine pyrophosphate</keyword>
<dbReference type="GO" id="GO:0003984">
    <property type="term" value="F:acetolactate synthase activity"/>
    <property type="evidence" value="ECO:0007669"/>
    <property type="project" value="InterPro"/>
</dbReference>
<evidence type="ECO:0000313" key="8">
    <source>
        <dbReference type="Proteomes" id="UP000029079"/>
    </source>
</evidence>
<evidence type="ECO:0000259" key="6">
    <source>
        <dbReference type="Pfam" id="PF02776"/>
    </source>
</evidence>
<evidence type="ECO:0000256" key="2">
    <source>
        <dbReference type="ARBA" id="ARBA00023052"/>
    </source>
</evidence>
<dbReference type="Pfam" id="PF02775">
    <property type="entry name" value="TPP_enzyme_C"/>
    <property type="match status" value="1"/>
</dbReference>
<dbReference type="InterPro" id="IPR012001">
    <property type="entry name" value="Thiamin_PyroP_enz_TPP-bd_dom"/>
</dbReference>
<evidence type="ECO:0000256" key="1">
    <source>
        <dbReference type="ARBA" id="ARBA00007812"/>
    </source>
</evidence>
<dbReference type="KEGG" id="wce:WS08_1020"/>